<dbReference type="Gene3D" id="1.20.1260.10">
    <property type="match status" value="1"/>
</dbReference>
<dbReference type="RefSeq" id="WP_037454375.1">
    <property type="nucleotide sequence ID" value="NZ_AVFL01000012.1"/>
</dbReference>
<name>W9H3E5_9PROT</name>
<accession>W9H3E5</accession>
<comment type="caution">
    <text evidence="2">The sequence shown here is derived from an EMBL/GenBank/DDBJ whole genome shotgun (WGS) entry which is preliminary data.</text>
</comment>
<keyword evidence="1" id="KW-0175">Coiled coil</keyword>
<dbReference type="OrthoDB" id="9795056at2"/>
<dbReference type="InterPro" id="IPR010287">
    <property type="entry name" value="DUF892_YciF-like"/>
</dbReference>
<dbReference type="InterPro" id="IPR047114">
    <property type="entry name" value="YciF"/>
</dbReference>
<feature type="coiled-coil region" evidence="1">
    <location>
        <begin position="41"/>
        <end position="68"/>
    </location>
</feature>
<evidence type="ECO:0000313" key="2">
    <source>
        <dbReference type="EMBL" id="EWY39316.1"/>
    </source>
</evidence>
<protein>
    <submittedName>
        <fullName evidence="2">Uncharacterized protein</fullName>
    </submittedName>
</protein>
<proteinExistence type="predicted"/>
<dbReference type="SUPFAM" id="SSF47240">
    <property type="entry name" value="Ferritin-like"/>
    <property type="match status" value="1"/>
</dbReference>
<dbReference type="InterPro" id="IPR009078">
    <property type="entry name" value="Ferritin-like_SF"/>
</dbReference>
<keyword evidence="3" id="KW-1185">Reference proteome</keyword>
<dbReference type="PANTHER" id="PTHR30565:SF9">
    <property type="entry name" value="PROTEIN YCIF"/>
    <property type="match status" value="1"/>
</dbReference>
<dbReference type="InterPro" id="IPR012347">
    <property type="entry name" value="Ferritin-like"/>
</dbReference>
<organism evidence="2 3">
    <name type="scientific">Skermanella stibiiresistens SB22</name>
    <dbReference type="NCBI Taxonomy" id="1385369"/>
    <lineage>
        <taxon>Bacteria</taxon>
        <taxon>Pseudomonadati</taxon>
        <taxon>Pseudomonadota</taxon>
        <taxon>Alphaproteobacteria</taxon>
        <taxon>Rhodospirillales</taxon>
        <taxon>Azospirillaceae</taxon>
        <taxon>Skermanella</taxon>
    </lineage>
</organism>
<dbReference type="AlphaFoldDB" id="W9H3E5"/>
<dbReference type="CDD" id="cd07909">
    <property type="entry name" value="YciF"/>
    <property type="match status" value="1"/>
</dbReference>
<dbReference type="STRING" id="1385369.N825_06315"/>
<sequence length="166" mass="18375">MAVKNIQDLLIDELRDIYHAEKQLTRALPKMARAATDEKLKQAFQQHLEETQGQIERLEQVFEKLDTRTRGKHCHAMEGLVEEAKELMEMGLSPELLDVGLIAAAQKVEHYEIAGYGTVHALAQACGLDEVATLLGETLAEEKKTDELLNKLAVGGINKKAMKAAA</sequence>
<dbReference type="Proteomes" id="UP000019486">
    <property type="component" value="Unassembled WGS sequence"/>
</dbReference>
<evidence type="ECO:0000256" key="1">
    <source>
        <dbReference type="SAM" id="Coils"/>
    </source>
</evidence>
<dbReference type="Pfam" id="PF05974">
    <property type="entry name" value="DUF892"/>
    <property type="match status" value="1"/>
</dbReference>
<evidence type="ECO:0000313" key="3">
    <source>
        <dbReference type="Proteomes" id="UP000019486"/>
    </source>
</evidence>
<dbReference type="PATRIC" id="fig|1385369.3.peg.3461"/>
<gene>
    <name evidence="2" type="ORF">N825_06315</name>
</gene>
<dbReference type="PANTHER" id="PTHR30565">
    <property type="entry name" value="PROTEIN YCIF"/>
    <property type="match status" value="1"/>
</dbReference>
<dbReference type="EMBL" id="AVFL01000012">
    <property type="protein sequence ID" value="EWY39316.1"/>
    <property type="molecule type" value="Genomic_DNA"/>
</dbReference>
<reference evidence="2 3" key="1">
    <citation type="submission" date="2013-08" db="EMBL/GenBank/DDBJ databases">
        <title>The genome sequence of Skermanella stibiiresistens.</title>
        <authorList>
            <person name="Zhu W."/>
            <person name="Wang G."/>
        </authorList>
    </citation>
    <scope>NUCLEOTIDE SEQUENCE [LARGE SCALE GENOMIC DNA]</scope>
    <source>
        <strain evidence="2 3">SB22</strain>
    </source>
</reference>